<evidence type="ECO:0000313" key="3">
    <source>
        <dbReference type="Proteomes" id="UP000571554"/>
    </source>
</evidence>
<comment type="caution">
    <text evidence="2">The sequence shown here is derived from an EMBL/GenBank/DDBJ whole genome shotgun (WGS) entry which is preliminary data.</text>
</comment>
<dbReference type="RefSeq" id="WP_221303816.1">
    <property type="nucleotide sequence ID" value="NZ_JACHBW010000017.1"/>
</dbReference>
<gene>
    <name evidence="2" type="ORF">F4827_005287</name>
</gene>
<keyword evidence="3" id="KW-1185">Reference proteome</keyword>
<dbReference type="AlphaFoldDB" id="A0A7W9WTK5"/>
<feature type="region of interest" description="Disordered" evidence="1">
    <location>
        <begin position="46"/>
        <end position="87"/>
    </location>
</feature>
<protein>
    <submittedName>
        <fullName evidence="2">Uncharacterized protein</fullName>
    </submittedName>
</protein>
<reference evidence="2 3" key="1">
    <citation type="submission" date="2020-08" db="EMBL/GenBank/DDBJ databases">
        <title>Above-ground endophytic microbial communities from plants in different locations in the United States.</title>
        <authorList>
            <person name="Frank C."/>
        </authorList>
    </citation>
    <scope>NUCLEOTIDE SEQUENCE [LARGE SCALE GENOMIC DNA]</scope>
    <source>
        <strain evidence="2 3">WP4_2_2</strain>
    </source>
</reference>
<dbReference type="Proteomes" id="UP000571554">
    <property type="component" value="Unassembled WGS sequence"/>
</dbReference>
<proteinExistence type="predicted"/>
<accession>A0A7W9WTK5</accession>
<evidence type="ECO:0000313" key="2">
    <source>
        <dbReference type="EMBL" id="MBB6105420.1"/>
    </source>
</evidence>
<dbReference type="EMBL" id="JACHBW010000017">
    <property type="protein sequence ID" value="MBB6105420.1"/>
    <property type="molecule type" value="Genomic_DNA"/>
</dbReference>
<evidence type="ECO:0000256" key="1">
    <source>
        <dbReference type="SAM" id="MobiDB-lite"/>
    </source>
</evidence>
<name>A0A7W9WTK5_9BURK</name>
<organism evidence="2 3">
    <name type="scientific">Paraburkholderia bannensis</name>
    <dbReference type="NCBI Taxonomy" id="765414"/>
    <lineage>
        <taxon>Bacteria</taxon>
        <taxon>Pseudomonadati</taxon>
        <taxon>Pseudomonadota</taxon>
        <taxon>Betaproteobacteria</taxon>
        <taxon>Burkholderiales</taxon>
        <taxon>Burkholderiaceae</taxon>
        <taxon>Paraburkholderia</taxon>
    </lineage>
</organism>
<sequence>MASELEAAGYLIREKRQGAGGKWVWNIEFNPEPPTPPATNTIAGFSGSGRANSGDPVHGSAGAGANGHKGLPSKEIPKSVNTTTTTTTAKDVGCCGDEMRGELGSTERIRSTRDLIFPRRLSPVERAAIEDLLGRRTDVEGYRAQELLDELADVIENRVIRTTPFRWFCAVLKKFDEGCFVPLGAVRIKERRELQEQQCLESLRRMEASRSDPQVARPALDAIKRIAQQKRGGRHA</sequence>